<keyword evidence="2" id="KW-1185">Reference proteome</keyword>
<protein>
    <recommendedName>
        <fullName evidence="3">Bacterial Ig-like domain-containing protein</fullName>
    </recommendedName>
</protein>
<evidence type="ECO:0000313" key="1">
    <source>
        <dbReference type="EMBL" id="MDG0861343.1"/>
    </source>
</evidence>
<dbReference type="EMBL" id="SGUG01000003">
    <property type="protein sequence ID" value="MDG0861343.1"/>
    <property type="molecule type" value="Genomic_DNA"/>
</dbReference>
<accession>A0A9X4R6H0</accession>
<proteinExistence type="predicted"/>
<comment type="caution">
    <text evidence="1">The sequence shown here is derived from an EMBL/GenBank/DDBJ whole genome shotgun (WGS) entry which is preliminary data.</text>
</comment>
<dbReference type="Proteomes" id="UP001152766">
    <property type="component" value="Unassembled WGS sequence"/>
</dbReference>
<sequence>MGLRLSNSAKLTCGSALKTSYPFSIVVYAGGQAPSANTLFIQQVNSANPGDIVGGLYAANGAKYAIDATASWGSVSAAAAGTPDISPTAYQLFVLVFTSASSRTIYHTNATGTTNTDTQPNANMVSHNQVVLTAFLNGTDFAEAHFYGGALTSANVTSLLGGAMPETITGWIDGWALKDYSAGGSYTSLSGARTLTASGAVAQSTIAHPVARVTPATSVTLSGPASGTSGSPSTAFSVGADGVITGTVIVTPSDGGAGGSFSPTTVSISSGTPTATFTYTAASTGAKTISVTNNGGLTNPASLTYTAGALSATAVTLSGPSSGLSGAPSGNFTVGANGPITGTLVVTPSDGGAGGAFTPSSMSISNGAPTATFTYTPASAGAKTVSVTNNGGLGNPASLTYTASASGTITSQPLLRNNGSQALGGTLSAVVVLNAGLTSVVVTKSNVSVNASGVFTVSDPGISTGTRYKVAWIESTGQYGIADALAT</sequence>
<dbReference type="RefSeq" id="WP_268147101.1">
    <property type="nucleotide sequence ID" value="NZ_JAPPUW010000002.1"/>
</dbReference>
<gene>
    <name evidence="1" type="ORF">EXJ73_02495</name>
</gene>
<organism evidence="1 2">
    <name type="scientific">Pelomonas aquatica</name>
    <dbReference type="NCBI Taxonomy" id="431058"/>
    <lineage>
        <taxon>Bacteria</taxon>
        <taxon>Pseudomonadati</taxon>
        <taxon>Pseudomonadota</taxon>
        <taxon>Betaproteobacteria</taxon>
        <taxon>Burkholderiales</taxon>
        <taxon>Sphaerotilaceae</taxon>
        <taxon>Roseateles</taxon>
    </lineage>
</organism>
<evidence type="ECO:0000313" key="2">
    <source>
        <dbReference type="Proteomes" id="UP001152766"/>
    </source>
</evidence>
<name>A0A9X4R6H0_9BURK</name>
<evidence type="ECO:0008006" key="3">
    <source>
        <dbReference type="Google" id="ProtNLM"/>
    </source>
</evidence>
<dbReference type="AlphaFoldDB" id="A0A9X4R6H0"/>
<reference evidence="1" key="1">
    <citation type="submission" date="2019-02" db="EMBL/GenBank/DDBJ databases">
        <title>Draft genome of the type strain Pelomonas aquatica CCUG 52575T.</title>
        <authorList>
            <person name="Gomila M."/>
            <person name="Lalucat J."/>
        </authorList>
    </citation>
    <scope>NUCLEOTIDE SEQUENCE</scope>
    <source>
        <strain evidence="1">CCUG 52575</strain>
    </source>
</reference>